<evidence type="ECO:0000256" key="2">
    <source>
        <dbReference type="ARBA" id="ARBA00005326"/>
    </source>
</evidence>
<dbReference type="InterPro" id="IPR005141">
    <property type="entry name" value="eRF1_2"/>
</dbReference>
<feature type="non-terminal residue" evidence="8">
    <location>
        <position position="1"/>
    </location>
</feature>
<dbReference type="EMBL" id="KZ995036">
    <property type="protein sequence ID" value="RKO91503.1"/>
    <property type="molecule type" value="Genomic_DNA"/>
</dbReference>
<dbReference type="Gene3D" id="3.30.1330.30">
    <property type="match status" value="1"/>
</dbReference>
<dbReference type="InterPro" id="IPR005142">
    <property type="entry name" value="eRF1_3"/>
</dbReference>
<dbReference type="SUPFAM" id="SSF53137">
    <property type="entry name" value="Translational machinery components"/>
    <property type="match status" value="1"/>
</dbReference>
<feature type="domain" description="eRF1" evidence="7">
    <location>
        <begin position="183"/>
        <end position="320"/>
    </location>
</feature>
<dbReference type="Gene3D" id="3.30.960.10">
    <property type="entry name" value="eRF1 domain 1"/>
    <property type="match status" value="1"/>
</dbReference>
<proteinExistence type="inferred from homology"/>
<dbReference type="AlphaFoldDB" id="A0A4P9WI13"/>
<evidence type="ECO:0000259" key="7">
    <source>
        <dbReference type="Pfam" id="PF03465"/>
    </source>
</evidence>
<dbReference type="Pfam" id="PF03465">
    <property type="entry name" value="eRF1_3"/>
    <property type="match status" value="1"/>
</dbReference>
<evidence type="ECO:0000259" key="6">
    <source>
        <dbReference type="Pfam" id="PF03464"/>
    </source>
</evidence>
<dbReference type="Pfam" id="PF03463">
    <property type="entry name" value="eRF1_1"/>
    <property type="match status" value="1"/>
</dbReference>
<feature type="domain" description="eRF1" evidence="6">
    <location>
        <begin position="49"/>
        <end position="178"/>
    </location>
</feature>
<dbReference type="NCBIfam" id="TIGR03676">
    <property type="entry name" value="aRF1_eRF1"/>
    <property type="match status" value="1"/>
</dbReference>
<dbReference type="Proteomes" id="UP000269721">
    <property type="component" value="Unassembled WGS sequence"/>
</dbReference>
<dbReference type="GO" id="GO:0018444">
    <property type="term" value="C:translation release factor complex"/>
    <property type="evidence" value="ECO:0007669"/>
    <property type="project" value="UniProtKB-ARBA"/>
</dbReference>
<dbReference type="SUPFAM" id="SSF55315">
    <property type="entry name" value="L30e-like"/>
    <property type="match status" value="1"/>
</dbReference>
<comment type="subcellular location">
    <subcellularLocation>
        <location evidence="1">Cytoplasm</location>
    </subcellularLocation>
</comment>
<keyword evidence="3" id="KW-0963">Cytoplasm</keyword>
<evidence type="ECO:0000256" key="4">
    <source>
        <dbReference type="ARBA" id="ARBA00022917"/>
    </source>
</evidence>
<dbReference type="Pfam" id="PF03464">
    <property type="entry name" value="eRF1_2"/>
    <property type="match status" value="1"/>
</dbReference>
<dbReference type="FunFam" id="3.30.420.60:FF:000001">
    <property type="entry name" value="Eukaryotic peptide chain release factor subunit 1"/>
    <property type="match status" value="1"/>
</dbReference>
<accession>A0A4P9WI13</accession>
<dbReference type="InterPro" id="IPR004403">
    <property type="entry name" value="Peptide_chain-rel_eRF1/aRF1"/>
</dbReference>
<evidence type="ECO:0000313" key="8">
    <source>
        <dbReference type="EMBL" id="RKO91503.1"/>
    </source>
</evidence>
<dbReference type="GO" id="GO:0003747">
    <property type="term" value="F:translation release factor activity"/>
    <property type="evidence" value="ECO:0007669"/>
    <property type="project" value="InterPro"/>
</dbReference>
<dbReference type="OrthoDB" id="10254527at2759"/>
<name>A0A4P9WI13_9FUNG</name>
<comment type="similarity">
    <text evidence="2">Belongs to the eukaryotic release factor 1 family.</text>
</comment>
<keyword evidence="8" id="KW-0687">Ribonucleoprotein</keyword>
<dbReference type="InterPro" id="IPR042226">
    <property type="entry name" value="eFR1_2_sf"/>
</dbReference>
<sequence length="337" mass="38336">GTIVTDEGKEKKLNIDFEPFKPINTSLYRCDNKFQTEALSELLESDSRFGFIIMDGNGTLFGALTGNSREIIHKFQVDLPKKHGRGGQSALRFSRLREESRHNYVRKVAELAVQFFITDDKVNVTGIVMAGSADFKTELSQSDMFDQRLRAKVIKLVDVSYGGENGFNQAIELSAESLLDVKFIQEKKLIQKYFGEISQDTGRYCFGVDDTLKGLDLGAVETLIVWENLEIFRFLLKNPNTGEEIVKHLNKDQEKQRDNFLDAETNTELETIEKISLVEWFAEKYKGFGANLEFVTNRSQEGSQFVKGFGGIGGLLRYKVDFQQLTYDSDEFLSDEE</sequence>
<protein>
    <submittedName>
        <fullName evidence="8">50S ribosomal protein L30e-like protein</fullName>
    </submittedName>
</protein>
<keyword evidence="9" id="KW-1185">Reference proteome</keyword>
<dbReference type="Gene3D" id="3.30.420.60">
    <property type="entry name" value="eRF1 domain 2"/>
    <property type="match status" value="1"/>
</dbReference>
<keyword evidence="8" id="KW-0689">Ribosomal protein</keyword>
<dbReference type="PANTHER" id="PTHR10113">
    <property type="entry name" value="PEPTIDE CHAIN RELEASE FACTOR SUBUNIT 1"/>
    <property type="match status" value="1"/>
</dbReference>
<dbReference type="InterPro" id="IPR024049">
    <property type="entry name" value="eRF1_1_sf"/>
</dbReference>
<evidence type="ECO:0000256" key="3">
    <source>
        <dbReference type="ARBA" id="ARBA00022490"/>
    </source>
</evidence>
<dbReference type="SUPFAM" id="SSF55481">
    <property type="entry name" value="N-terminal domain of eukaryotic peptide chain release factor subunit 1, ERF1"/>
    <property type="match status" value="1"/>
</dbReference>
<feature type="domain" description="eRF1/Pelota-like N-terminal" evidence="5">
    <location>
        <begin position="1"/>
        <end position="43"/>
    </location>
</feature>
<organism evidence="8 9">
    <name type="scientific">Blyttiomyces helicus</name>
    <dbReference type="NCBI Taxonomy" id="388810"/>
    <lineage>
        <taxon>Eukaryota</taxon>
        <taxon>Fungi</taxon>
        <taxon>Fungi incertae sedis</taxon>
        <taxon>Chytridiomycota</taxon>
        <taxon>Chytridiomycota incertae sedis</taxon>
        <taxon>Chytridiomycetes</taxon>
        <taxon>Chytridiomycetes incertae sedis</taxon>
        <taxon>Blyttiomyces</taxon>
    </lineage>
</organism>
<dbReference type="GO" id="GO:0005840">
    <property type="term" value="C:ribosome"/>
    <property type="evidence" value="ECO:0007669"/>
    <property type="project" value="UniProtKB-KW"/>
</dbReference>
<dbReference type="FunFam" id="3.30.1330.30:FF:000006">
    <property type="entry name" value="Peptide chain release factor subunit 1"/>
    <property type="match status" value="1"/>
</dbReference>
<dbReference type="InterPro" id="IPR005140">
    <property type="entry name" value="eRF1_Pelota-like_N"/>
</dbReference>
<reference evidence="9" key="1">
    <citation type="journal article" date="2018" name="Nat. Microbiol.">
        <title>Leveraging single-cell genomics to expand the fungal tree of life.</title>
        <authorList>
            <person name="Ahrendt S.R."/>
            <person name="Quandt C.A."/>
            <person name="Ciobanu D."/>
            <person name="Clum A."/>
            <person name="Salamov A."/>
            <person name="Andreopoulos B."/>
            <person name="Cheng J.F."/>
            <person name="Woyke T."/>
            <person name="Pelin A."/>
            <person name="Henrissat B."/>
            <person name="Reynolds N.K."/>
            <person name="Benny G.L."/>
            <person name="Smith M.E."/>
            <person name="James T.Y."/>
            <person name="Grigoriev I.V."/>
        </authorList>
    </citation>
    <scope>NUCLEOTIDE SEQUENCE [LARGE SCALE GENOMIC DNA]</scope>
</reference>
<dbReference type="InterPro" id="IPR029064">
    <property type="entry name" value="Ribosomal_eL30-like_sf"/>
</dbReference>
<keyword evidence="4" id="KW-0648">Protein biosynthesis</keyword>
<evidence type="ECO:0000259" key="5">
    <source>
        <dbReference type="Pfam" id="PF03463"/>
    </source>
</evidence>
<evidence type="ECO:0000313" key="9">
    <source>
        <dbReference type="Proteomes" id="UP000269721"/>
    </source>
</evidence>
<gene>
    <name evidence="8" type="ORF">BDK51DRAFT_21432</name>
</gene>
<evidence type="ECO:0000256" key="1">
    <source>
        <dbReference type="ARBA" id="ARBA00004496"/>
    </source>
</evidence>